<comment type="subcellular location">
    <subcellularLocation>
        <location evidence="1">Cell membrane</location>
        <topology evidence="1">Multi-pass membrane protein</topology>
    </subcellularLocation>
</comment>
<dbReference type="RefSeq" id="XP_064657622.1">
    <property type="nucleotide sequence ID" value="XM_064803821.1"/>
</dbReference>
<feature type="transmembrane region" description="Helical" evidence="3">
    <location>
        <begin position="494"/>
        <end position="517"/>
    </location>
</feature>
<dbReference type="PANTHER" id="PTHR46494">
    <property type="entry name" value="CORA FAMILY METAL ION TRANSPORTER (EUROFUNG)"/>
    <property type="match status" value="1"/>
</dbReference>
<evidence type="ECO:0000256" key="3">
    <source>
        <dbReference type="SAM" id="Phobius"/>
    </source>
</evidence>
<accession>A0AAV9P782</accession>
<reference evidence="4 5" key="1">
    <citation type="submission" date="2023-08" db="EMBL/GenBank/DDBJ databases">
        <title>Black Yeasts Isolated from many extreme environments.</title>
        <authorList>
            <person name="Coleine C."/>
            <person name="Stajich J.E."/>
            <person name="Selbmann L."/>
        </authorList>
    </citation>
    <scope>NUCLEOTIDE SEQUENCE [LARGE SCALE GENOMIC DNA]</scope>
    <source>
        <strain evidence="4 5">CCFEE 5935</strain>
    </source>
</reference>
<evidence type="ECO:0000256" key="1">
    <source>
        <dbReference type="ARBA" id="ARBA00004651"/>
    </source>
</evidence>
<name>A0AAV9P782_9PEZI</name>
<dbReference type="InterPro" id="IPR045861">
    <property type="entry name" value="CorA_cytoplasmic_dom"/>
</dbReference>
<keyword evidence="3" id="KW-1133">Transmembrane helix</keyword>
<dbReference type="PANTHER" id="PTHR46494:SF1">
    <property type="entry name" value="CORA FAMILY METAL ION TRANSPORTER (EUROFUNG)"/>
    <property type="match status" value="1"/>
</dbReference>
<dbReference type="GO" id="GO:0015095">
    <property type="term" value="F:magnesium ion transmembrane transporter activity"/>
    <property type="evidence" value="ECO:0007669"/>
    <property type="project" value="TreeGrafter"/>
</dbReference>
<keyword evidence="5" id="KW-1185">Reference proteome</keyword>
<comment type="caution">
    <text evidence="4">The sequence shown here is derived from an EMBL/GenBank/DDBJ whole genome shotgun (WGS) entry which is preliminary data.</text>
</comment>
<dbReference type="GO" id="GO:0015087">
    <property type="term" value="F:cobalt ion transmembrane transporter activity"/>
    <property type="evidence" value="ECO:0007669"/>
    <property type="project" value="TreeGrafter"/>
</dbReference>
<keyword evidence="3" id="KW-0812">Transmembrane</keyword>
<keyword evidence="3" id="KW-0472">Membrane</keyword>
<dbReference type="Proteomes" id="UP001337655">
    <property type="component" value="Unassembled WGS sequence"/>
</dbReference>
<dbReference type="SUPFAM" id="SSF143865">
    <property type="entry name" value="CorA soluble domain-like"/>
    <property type="match status" value="1"/>
</dbReference>
<feature type="region of interest" description="Disordered" evidence="2">
    <location>
        <begin position="150"/>
        <end position="169"/>
    </location>
</feature>
<evidence type="ECO:0000256" key="2">
    <source>
        <dbReference type="SAM" id="MobiDB-lite"/>
    </source>
</evidence>
<dbReference type="AlphaFoldDB" id="A0AAV9P782"/>
<dbReference type="GO" id="GO:0005886">
    <property type="term" value="C:plasma membrane"/>
    <property type="evidence" value="ECO:0007669"/>
    <property type="project" value="UniProtKB-SubCell"/>
</dbReference>
<dbReference type="EMBL" id="JAVRRT010000010">
    <property type="protein sequence ID" value="KAK5168012.1"/>
    <property type="molecule type" value="Genomic_DNA"/>
</dbReference>
<dbReference type="GO" id="GO:0050897">
    <property type="term" value="F:cobalt ion binding"/>
    <property type="evidence" value="ECO:0007669"/>
    <property type="project" value="TreeGrafter"/>
</dbReference>
<dbReference type="GO" id="GO:0000287">
    <property type="term" value="F:magnesium ion binding"/>
    <property type="evidence" value="ECO:0007669"/>
    <property type="project" value="TreeGrafter"/>
</dbReference>
<dbReference type="GeneID" id="89927919"/>
<protein>
    <submittedName>
        <fullName evidence="4">Uncharacterized protein</fullName>
    </submittedName>
</protein>
<sequence length="578" mass="64938">MPLASPLAWRPHAILTTKTLISLASKTTTGRQSDMNFTDLDKAANSETSIGAVRSRSTFNFVLDFSDDAARASFDLHPLSVAGLLDTERPDILNTRWINVFRPAQQAPLLELIAKHYDFSPRLLALMSSKPQPNDHSADVAVSTGRSHHSLWRRRGHSPPSKHDVEKGPDELSELSSISSYDSAAFCNLYKVANELWHYSSIDFGRSYVCIGYNSLYGTKCIGEKPGDGLLPHCTRVWTWLILCEDNTIVSISEDPFPYSGDRLSPLQQRILTESRRNIVNIFRAICTDDAAPAGPHMPMAQLPIRSRLGNTPAESAHRPTDVPGLLFYYLFENWQNSYTLITRRESRYGIELKALRDEMFEAPKLCHIDRLDAIGTELGVLKRHYSAYNRIIDRLLEPQTSTTASMQSSRSNTEASQSSLDTVRPLVTEKESMLGVSFSSAARVRFKRLRDLIDLYALSEVEEYIKQKDSLVAMNFNLIAIKESLDVERLTRLTLLLTKITMIFLPVSLMIGYFSVQLSGVEYGLKEFWVSFAVVLFLSGGALFLFGLVSGTVQTFEAFRAVGRGMKRSGRWIKSRL</sequence>
<evidence type="ECO:0000313" key="5">
    <source>
        <dbReference type="Proteomes" id="UP001337655"/>
    </source>
</evidence>
<feature type="transmembrane region" description="Helical" evidence="3">
    <location>
        <begin position="529"/>
        <end position="551"/>
    </location>
</feature>
<evidence type="ECO:0000313" key="4">
    <source>
        <dbReference type="EMBL" id="KAK5168012.1"/>
    </source>
</evidence>
<feature type="region of interest" description="Disordered" evidence="2">
    <location>
        <begin position="403"/>
        <end position="422"/>
    </location>
</feature>
<gene>
    <name evidence="4" type="ORF">LTR77_006579</name>
</gene>
<proteinExistence type="predicted"/>
<organism evidence="4 5">
    <name type="scientific">Saxophila tyrrhenica</name>
    <dbReference type="NCBI Taxonomy" id="1690608"/>
    <lineage>
        <taxon>Eukaryota</taxon>
        <taxon>Fungi</taxon>
        <taxon>Dikarya</taxon>
        <taxon>Ascomycota</taxon>
        <taxon>Pezizomycotina</taxon>
        <taxon>Dothideomycetes</taxon>
        <taxon>Dothideomycetidae</taxon>
        <taxon>Mycosphaerellales</taxon>
        <taxon>Extremaceae</taxon>
        <taxon>Saxophila</taxon>
    </lineage>
</organism>